<sequence length="77" mass="8436">MADLRACFGCPGKRGGAGVRRLALEGWENLLARECEVGVRPADTTFLAPDCRVDTGLSAYARSREFRSSYGRDAPER</sequence>
<gene>
    <name evidence="1" type="ORF">HD593_008348</name>
</gene>
<comment type="caution">
    <text evidence="1">The sequence shown here is derived from an EMBL/GenBank/DDBJ whole genome shotgun (WGS) entry which is preliminary data.</text>
</comment>
<reference evidence="1 2" key="1">
    <citation type="submission" date="2020-08" db="EMBL/GenBank/DDBJ databases">
        <title>Sequencing the genomes of 1000 actinobacteria strains.</title>
        <authorList>
            <person name="Klenk H.-P."/>
        </authorList>
    </citation>
    <scope>NUCLEOTIDE SEQUENCE [LARGE SCALE GENOMIC DNA]</scope>
    <source>
        <strain evidence="1 2">DSM 43768</strain>
    </source>
</reference>
<name>A0A7X0P1I1_9ACTN</name>
<evidence type="ECO:0000313" key="2">
    <source>
        <dbReference type="Proteomes" id="UP000565579"/>
    </source>
</evidence>
<dbReference type="Proteomes" id="UP000565579">
    <property type="component" value="Unassembled WGS sequence"/>
</dbReference>
<organism evidence="1 2">
    <name type="scientific">Nonomuraea rubra</name>
    <dbReference type="NCBI Taxonomy" id="46180"/>
    <lineage>
        <taxon>Bacteria</taxon>
        <taxon>Bacillati</taxon>
        <taxon>Actinomycetota</taxon>
        <taxon>Actinomycetes</taxon>
        <taxon>Streptosporangiales</taxon>
        <taxon>Streptosporangiaceae</taxon>
        <taxon>Nonomuraea</taxon>
    </lineage>
</organism>
<evidence type="ECO:0000313" key="1">
    <source>
        <dbReference type="EMBL" id="MBB6553553.1"/>
    </source>
</evidence>
<proteinExistence type="predicted"/>
<dbReference type="EMBL" id="JACHMI010000001">
    <property type="protein sequence ID" value="MBB6553553.1"/>
    <property type="molecule type" value="Genomic_DNA"/>
</dbReference>
<accession>A0A7X0P1I1</accession>
<keyword evidence="2" id="KW-1185">Reference proteome</keyword>
<dbReference type="AlphaFoldDB" id="A0A7X0P1I1"/>
<protein>
    <submittedName>
        <fullName evidence="1">Uncharacterized protein</fullName>
    </submittedName>
</protein>